<keyword evidence="3" id="KW-1185">Reference proteome</keyword>
<gene>
    <name evidence="2" type="ORF">S101395_02333</name>
</gene>
<accession>A0ABM6LHP6</accession>
<name>A0ABM6LHP6_9BACI</name>
<dbReference type="RefSeq" id="WP_006636272.1">
    <property type="nucleotide sequence ID" value="NZ_BORD01000005.1"/>
</dbReference>
<keyword evidence="1" id="KW-0812">Transmembrane</keyword>
<proteinExistence type="predicted"/>
<dbReference type="EMBL" id="CP021920">
    <property type="protein sequence ID" value="ASB88841.1"/>
    <property type="molecule type" value="Genomic_DNA"/>
</dbReference>
<reference evidence="2 3" key="1">
    <citation type="submission" date="2017-06" db="EMBL/GenBank/DDBJ databases">
        <title>Genome sequence of Bacillus sonorensis strain SRCM101395.</title>
        <authorList>
            <person name="Cho S.H."/>
        </authorList>
    </citation>
    <scope>NUCLEOTIDE SEQUENCE [LARGE SCALE GENOMIC DNA]</scope>
    <source>
        <strain evidence="2 3">SRCM101395</strain>
    </source>
</reference>
<keyword evidence="1" id="KW-1133">Transmembrane helix</keyword>
<organism evidence="2 3">
    <name type="scientific">Bacillus sonorensis</name>
    <dbReference type="NCBI Taxonomy" id="119858"/>
    <lineage>
        <taxon>Bacteria</taxon>
        <taxon>Bacillati</taxon>
        <taxon>Bacillota</taxon>
        <taxon>Bacilli</taxon>
        <taxon>Bacillales</taxon>
        <taxon>Bacillaceae</taxon>
        <taxon>Bacillus</taxon>
    </lineage>
</organism>
<keyword evidence="1" id="KW-0472">Membrane</keyword>
<evidence type="ECO:0000313" key="2">
    <source>
        <dbReference type="EMBL" id="ASB88841.1"/>
    </source>
</evidence>
<protein>
    <recommendedName>
        <fullName evidence="4">Penicillin-binding protein</fullName>
    </recommendedName>
</protein>
<evidence type="ECO:0000313" key="3">
    <source>
        <dbReference type="Proteomes" id="UP000196877"/>
    </source>
</evidence>
<dbReference type="GeneID" id="92853715"/>
<sequence length="99" mass="10252">MNPHMFYGYMRSNPAGYPARSPFFWGFGAPLVGGLLGGFLGSALFNYPRPYAYPQPYAGYGGAPYYGGAPGLYGPASFGAAPYKGFPGGAPYGGAAPGY</sequence>
<evidence type="ECO:0008006" key="4">
    <source>
        <dbReference type="Google" id="ProtNLM"/>
    </source>
</evidence>
<dbReference type="Proteomes" id="UP000196877">
    <property type="component" value="Chromosome"/>
</dbReference>
<evidence type="ECO:0000256" key="1">
    <source>
        <dbReference type="SAM" id="Phobius"/>
    </source>
</evidence>
<feature type="transmembrane region" description="Helical" evidence="1">
    <location>
        <begin position="23"/>
        <end position="45"/>
    </location>
</feature>